<gene>
    <name evidence="4" type="ORF">SBAD_LOCUS11280</name>
</gene>
<dbReference type="Gene3D" id="3.30.497.10">
    <property type="entry name" value="Antithrombin, subunit I, domain 2"/>
    <property type="match status" value="1"/>
</dbReference>
<dbReference type="Proteomes" id="UP000270296">
    <property type="component" value="Unassembled WGS sequence"/>
</dbReference>
<dbReference type="InterPro" id="IPR000215">
    <property type="entry name" value="Serpin_fam"/>
</dbReference>
<dbReference type="PANTHER" id="PTHR11461:SF211">
    <property type="entry name" value="GH10112P-RELATED"/>
    <property type="match status" value="1"/>
</dbReference>
<keyword evidence="5" id="KW-1185">Reference proteome</keyword>
<dbReference type="SUPFAM" id="SSF56574">
    <property type="entry name" value="Serpins"/>
    <property type="match status" value="1"/>
</dbReference>
<dbReference type="GO" id="GO:0004867">
    <property type="term" value="F:serine-type endopeptidase inhibitor activity"/>
    <property type="evidence" value="ECO:0007669"/>
    <property type="project" value="InterPro"/>
</dbReference>
<evidence type="ECO:0000259" key="3">
    <source>
        <dbReference type="SMART" id="SM00093"/>
    </source>
</evidence>
<evidence type="ECO:0000256" key="1">
    <source>
        <dbReference type="ARBA" id="ARBA00009500"/>
    </source>
</evidence>
<dbReference type="AlphaFoldDB" id="A0A183J5Y2"/>
<evidence type="ECO:0000313" key="6">
    <source>
        <dbReference type="WBParaSite" id="SBAD_0001166401-mRNA-1"/>
    </source>
</evidence>
<dbReference type="PANTHER" id="PTHR11461">
    <property type="entry name" value="SERINE PROTEASE INHIBITOR, SERPIN"/>
    <property type="match status" value="1"/>
</dbReference>
<dbReference type="CDD" id="cd00172">
    <property type="entry name" value="serpin"/>
    <property type="match status" value="1"/>
</dbReference>
<evidence type="ECO:0000313" key="4">
    <source>
        <dbReference type="EMBL" id="VDP38707.1"/>
    </source>
</evidence>
<dbReference type="InterPro" id="IPR036186">
    <property type="entry name" value="Serpin_sf"/>
</dbReference>
<dbReference type="EMBL" id="UZAM01015378">
    <property type="protein sequence ID" value="VDP38707.1"/>
    <property type="molecule type" value="Genomic_DNA"/>
</dbReference>
<protein>
    <submittedName>
        <fullName evidence="6">SERPIN domain-containing protein</fullName>
    </submittedName>
</protein>
<sequence length="329" mass="37540">MDLQRVLANFSVSLYNNAMTQCSSCCLSPYAVLFELFIIHYACDKIAAAQLRKVLFPGARLYGNFRHFSSALYGIPNTEEGDGLSFNSLVLLDKTYNFASRFKRFIRVKTVRTSIEIVDFADLASVSSVVNKKVKDESANHLNGVMDETKLRTFYKLLLNNAAYFDGPSAEFFSSSFTKEEKFYMDDSDRSVTVQMMHKIFLLPYQETREVQIVAFPFRPSVAIYIVLPWFNHTLKQIETSLTSKKLSNWLTSQYDYKVDVRIPKFTLQSTLKLKDALRNMGVRDIFDRYGSLPGISDNSMGLSVSEIFHEAVMQVDLNGKVSVNQHNN</sequence>
<reference evidence="4 5" key="2">
    <citation type="submission" date="2018-11" db="EMBL/GenBank/DDBJ databases">
        <authorList>
            <consortium name="Pathogen Informatics"/>
        </authorList>
    </citation>
    <scope>NUCLEOTIDE SEQUENCE [LARGE SCALE GENOMIC DNA]</scope>
</reference>
<dbReference type="WBParaSite" id="SBAD_0001166401-mRNA-1">
    <property type="protein sequence ID" value="SBAD_0001166401-mRNA-1"/>
    <property type="gene ID" value="SBAD_0001166401"/>
</dbReference>
<dbReference type="Pfam" id="PF00079">
    <property type="entry name" value="Serpin"/>
    <property type="match status" value="1"/>
</dbReference>
<dbReference type="OrthoDB" id="9518664at2759"/>
<proteinExistence type="inferred from homology"/>
<feature type="domain" description="Serpin" evidence="3">
    <location>
        <begin position="12"/>
        <end position="325"/>
    </location>
</feature>
<comment type="similarity">
    <text evidence="1 2">Belongs to the serpin family.</text>
</comment>
<reference evidence="6" key="1">
    <citation type="submission" date="2016-06" db="UniProtKB">
        <authorList>
            <consortium name="WormBaseParasite"/>
        </authorList>
    </citation>
    <scope>IDENTIFICATION</scope>
</reference>
<dbReference type="InterPro" id="IPR042178">
    <property type="entry name" value="Serpin_sf_1"/>
</dbReference>
<dbReference type="InterPro" id="IPR023796">
    <property type="entry name" value="Serpin_dom"/>
</dbReference>
<dbReference type="SMART" id="SM00093">
    <property type="entry name" value="SERPIN"/>
    <property type="match status" value="1"/>
</dbReference>
<accession>A0A183J5Y2</accession>
<dbReference type="GO" id="GO:0005615">
    <property type="term" value="C:extracellular space"/>
    <property type="evidence" value="ECO:0007669"/>
    <property type="project" value="InterPro"/>
</dbReference>
<evidence type="ECO:0000256" key="2">
    <source>
        <dbReference type="RuleBase" id="RU000411"/>
    </source>
</evidence>
<organism evidence="6">
    <name type="scientific">Soboliphyme baturini</name>
    <dbReference type="NCBI Taxonomy" id="241478"/>
    <lineage>
        <taxon>Eukaryota</taxon>
        <taxon>Metazoa</taxon>
        <taxon>Ecdysozoa</taxon>
        <taxon>Nematoda</taxon>
        <taxon>Enoplea</taxon>
        <taxon>Dorylaimia</taxon>
        <taxon>Dioctophymatida</taxon>
        <taxon>Dioctophymatoidea</taxon>
        <taxon>Soboliphymatidae</taxon>
        <taxon>Soboliphyme</taxon>
    </lineage>
</organism>
<name>A0A183J5Y2_9BILA</name>
<evidence type="ECO:0000313" key="5">
    <source>
        <dbReference type="Proteomes" id="UP000270296"/>
    </source>
</evidence>
<dbReference type="Gene3D" id="2.30.39.10">
    <property type="entry name" value="Alpha-1-antitrypsin, domain 1"/>
    <property type="match status" value="1"/>
</dbReference>
<dbReference type="InterPro" id="IPR042185">
    <property type="entry name" value="Serpin_sf_2"/>
</dbReference>